<proteinExistence type="predicted"/>
<protein>
    <submittedName>
        <fullName evidence="2">Uncharacterized protein</fullName>
    </submittedName>
</protein>
<feature type="region of interest" description="Disordered" evidence="1">
    <location>
        <begin position="19"/>
        <end position="42"/>
    </location>
</feature>
<accession>A0AAN6GRK4</accession>
<feature type="region of interest" description="Disordered" evidence="1">
    <location>
        <begin position="306"/>
        <end position="335"/>
    </location>
</feature>
<gene>
    <name evidence="2" type="ORF">OC846_002793</name>
</gene>
<evidence type="ECO:0000256" key="1">
    <source>
        <dbReference type="SAM" id="MobiDB-lite"/>
    </source>
</evidence>
<sequence length="394" mass="43407">MPAPRGKVVVFLPPRGILTRRRRGAEADGKVGNSASSSSAEDVLESHFVTYHRLDRNQLPDEPVDPPRYTGFQGRSANQTTTTLADETTRDGQDDEVGEEGTSLAPPPSFHFALNRITPVSELLTHPDRFVGGGDRDDPFSRIKVSLLVLVREVGPVEQYEVKNRNLGPGATSRWTVPQIGYRSHLIVCDQDGSLLKIMLWDHCAQIWADPADEEEAEIEQGEQSYSRANASRKSRGNKSGTDITNATSRAQELVATNASANESRDSEMSETLDITTDRSRRALPPPRSLRPGDVVYLSNIVPSRPKQRQTYHHPVAARARSRNTEEGGTSASIQCSTSSDSTFQLCFRADVRSRSDEGYAYVGADRVIGGELEHLAGFDAHCRAILALARLWR</sequence>
<comment type="caution">
    <text evidence="2">The sequence shown here is derived from an EMBL/GenBank/DDBJ whole genome shotgun (WGS) entry which is preliminary data.</text>
</comment>
<organism evidence="2 3">
    <name type="scientific">Tilletia horrida</name>
    <dbReference type="NCBI Taxonomy" id="155126"/>
    <lineage>
        <taxon>Eukaryota</taxon>
        <taxon>Fungi</taxon>
        <taxon>Dikarya</taxon>
        <taxon>Basidiomycota</taxon>
        <taxon>Ustilaginomycotina</taxon>
        <taxon>Exobasidiomycetes</taxon>
        <taxon>Tilletiales</taxon>
        <taxon>Tilletiaceae</taxon>
        <taxon>Tilletia</taxon>
    </lineage>
</organism>
<evidence type="ECO:0000313" key="3">
    <source>
        <dbReference type="Proteomes" id="UP001176517"/>
    </source>
</evidence>
<dbReference type="AlphaFoldDB" id="A0AAN6GRK4"/>
<feature type="region of interest" description="Disordered" evidence="1">
    <location>
        <begin position="57"/>
        <end position="109"/>
    </location>
</feature>
<dbReference type="EMBL" id="JAPDMZ010000059">
    <property type="protein sequence ID" value="KAK0552730.1"/>
    <property type="molecule type" value="Genomic_DNA"/>
</dbReference>
<reference evidence="2" key="1">
    <citation type="journal article" date="2023" name="PhytoFront">
        <title>Draft Genome Resources of Seven Strains of Tilletia horrida, Causal Agent of Kernel Smut of Rice.</title>
        <authorList>
            <person name="Khanal S."/>
            <person name="Antony Babu S."/>
            <person name="Zhou X.G."/>
        </authorList>
    </citation>
    <scope>NUCLEOTIDE SEQUENCE</scope>
    <source>
        <strain evidence="2">TX6</strain>
    </source>
</reference>
<feature type="region of interest" description="Disordered" evidence="1">
    <location>
        <begin position="215"/>
        <end position="291"/>
    </location>
</feature>
<name>A0AAN6GRK4_9BASI</name>
<keyword evidence="3" id="KW-1185">Reference proteome</keyword>
<dbReference type="Proteomes" id="UP001176517">
    <property type="component" value="Unassembled WGS sequence"/>
</dbReference>
<feature type="compositionally biased region" description="Polar residues" evidence="1">
    <location>
        <begin position="238"/>
        <end position="262"/>
    </location>
</feature>
<evidence type="ECO:0000313" key="2">
    <source>
        <dbReference type="EMBL" id="KAK0552730.1"/>
    </source>
</evidence>